<dbReference type="KEGG" id="bcop:JD108_12325"/>
<proteinExistence type="inferred from homology"/>
<dbReference type="Proteomes" id="UP000677234">
    <property type="component" value="Chromosome"/>
</dbReference>
<evidence type="ECO:0000313" key="6">
    <source>
        <dbReference type="EMBL" id="QUO43677.1"/>
    </source>
</evidence>
<comment type="similarity">
    <text evidence="1">Belongs to the zinc-associated anti-sigma factor (ZAS) superfamily. Anti-sigma-W factor family.</text>
</comment>
<dbReference type="EMBL" id="CP073708">
    <property type="protein sequence ID" value="QUO43677.1"/>
    <property type="molecule type" value="Genomic_DNA"/>
</dbReference>
<dbReference type="EMBL" id="CP066308">
    <property type="protein sequence ID" value="QQE76604.1"/>
    <property type="molecule type" value="Genomic_DNA"/>
</dbReference>
<feature type="domain" description="Putative zinc-finger" evidence="4">
    <location>
        <begin position="3"/>
        <end position="37"/>
    </location>
</feature>
<dbReference type="AlphaFoldDB" id="A0A7T5JQQ9"/>
<feature type="transmembrane region" description="Helical" evidence="3">
    <location>
        <begin position="192"/>
        <end position="211"/>
    </location>
</feature>
<evidence type="ECO:0000313" key="8">
    <source>
        <dbReference type="Proteomes" id="UP000677234"/>
    </source>
</evidence>
<reference evidence="6" key="2">
    <citation type="submission" date="2021-04" db="EMBL/GenBank/DDBJ databases">
        <title>Brevibacillus composti FJAT-54423, complete genome.</title>
        <authorList>
            <person name="Tang R."/>
        </authorList>
    </citation>
    <scope>NUCLEOTIDE SEQUENCE</scope>
    <source>
        <strain evidence="6">FJAT-54424</strain>
    </source>
</reference>
<evidence type="ECO:0000256" key="2">
    <source>
        <dbReference type="ARBA" id="ARBA00024438"/>
    </source>
</evidence>
<organism evidence="5 7">
    <name type="scientific">Brevibacillus composti</name>
    <dbReference type="NCBI Taxonomy" id="2796470"/>
    <lineage>
        <taxon>Bacteria</taxon>
        <taxon>Bacillati</taxon>
        <taxon>Bacillota</taxon>
        <taxon>Bacilli</taxon>
        <taxon>Bacillales</taxon>
        <taxon>Paenibacillaceae</taxon>
        <taxon>Brevibacillus</taxon>
    </lineage>
</organism>
<gene>
    <name evidence="5" type="ORF">JD108_12325</name>
    <name evidence="6" type="ORF">KDJ56_12270</name>
</gene>
<dbReference type="Gene3D" id="1.10.10.1320">
    <property type="entry name" value="Anti-sigma factor, zinc-finger domain"/>
    <property type="match status" value="1"/>
</dbReference>
<dbReference type="Pfam" id="PF13490">
    <property type="entry name" value="zf-HC2"/>
    <property type="match status" value="1"/>
</dbReference>
<evidence type="ECO:0000256" key="1">
    <source>
        <dbReference type="ARBA" id="ARBA00024353"/>
    </source>
</evidence>
<dbReference type="InterPro" id="IPR027383">
    <property type="entry name" value="Znf_put"/>
</dbReference>
<keyword evidence="8" id="KW-1185">Reference proteome</keyword>
<evidence type="ECO:0000313" key="5">
    <source>
        <dbReference type="EMBL" id="QQE76604.1"/>
    </source>
</evidence>
<accession>A0A7T5JQQ9</accession>
<evidence type="ECO:0000313" key="7">
    <source>
        <dbReference type="Proteomes" id="UP000595847"/>
    </source>
</evidence>
<evidence type="ECO:0000259" key="4">
    <source>
        <dbReference type="Pfam" id="PF13490"/>
    </source>
</evidence>
<dbReference type="InterPro" id="IPR041916">
    <property type="entry name" value="Anti_sigma_zinc_sf"/>
</dbReference>
<dbReference type="Proteomes" id="UP000595847">
    <property type="component" value="Chromosome"/>
</dbReference>
<reference evidence="5 7" key="1">
    <citation type="submission" date="2020-12" db="EMBL/GenBank/DDBJ databases">
        <title>strain FJAT-54423T represents a novel species of the genus Brevibacillus.</title>
        <authorList>
            <person name="Tang R."/>
        </authorList>
    </citation>
    <scope>NUCLEOTIDE SEQUENCE [LARGE SCALE GENOMIC DNA]</scope>
    <source>
        <strain evidence="5 7">FJAT-54423</strain>
    </source>
</reference>
<evidence type="ECO:0000256" key="3">
    <source>
        <dbReference type="SAM" id="Phobius"/>
    </source>
</evidence>
<protein>
    <recommendedName>
        <fullName evidence="2">Anti-sigma-W factor RsiW</fullName>
    </recommendedName>
</protein>
<sequence length="214" mass="23599">MKCEDVQDKMPDYADGLLPEMTRRRIDLHLANCKSCRSDYELWKDSSDWMETDKENYHAITPTQSIVDAVMARILSEEKWAIPIGRKVFAVTARMRRIGASAAAILLMLCTFTLYVNSSNAEQANSLLIGNEVLAMGKHAQVVTSSMQSEDGTYIVESEPLVSEGQPLASATASIIPLDGRHGTSETDGPNYGMVLSVFGILVTVLTMSWFTRA</sequence>
<keyword evidence="3" id="KW-1133">Transmembrane helix</keyword>
<feature type="transmembrane region" description="Helical" evidence="3">
    <location>
        <begin position="98"/>
        <end position="116"/>
    </location>
</feature>
<keyword evidence="3" id="KW-0472">Membrane</keyword>
<name>A0A7T5JQQ9_9BACL</name>
<keyword evidence="3" id="KW-0812">Transmembrane</keyword>